<organism evidence="1 2">
    <name type="scientific">Paenibacillus albilobatus</name>
    <dbReference type="NCBI Taxonomy" id="2716884"/>
    <lineage>
        <taxon>Bacteria</taxon>
        <taxon>Bacillati</taxon>
        <taxon>Bacillota</taxon>
        <taxon>Bacilli</taxon>
        <taxon>Bacillales</taxon>
        <taxon>Paenibacillaceae</taxon>
        <taxon>Paenibacillus</taxon>
    </lineage>
</organism>
<keyword evidence="2" id="KW-1185">Reference proteome</keyword>
<dbReference type="AlphaFoldDB" id="A0A919XMJ4"/>
<comment type="caution">
    <text evidence="1">The sequence shown here is derived from an EMBL/GenBank/DDBJ whole genome shotgun (WGS) entry which is preliminary data.</text>
</comment>
<accession>A0A919XMJ4</accession>
<dbReference type="Proteomes" id="UP000679779">
    <property type="component" value="Unassembled WGS sequence"/>
</dbReference>
<protein>
    <recommendedName>
        <fullName evidence="3">HTH merR-type domain-containing protein</fullName>
    </recommendedName>
</protein>
<proteinExistence type="predicted"/>
<reference evidence="1" key="1">
    <citation type="submission" date="2021-03" db="EMBL/GenBank/DDBJ databases">
        <title>Antimicrobial resistance genes in bacteria isolated from Japanese honey, and their potential for conferring macrolide and lincosamide resistance in the American foulbrood pathogen Paenibacillus larvae.</title>
        <authorList>
            <person name="Okamoto M."/>
            <person name="Kumagai M."/>
            <person name="Kanamori H."/>
            <person name="Takamatsu D."/>
        </authorList>
    </citation>
    <scope>NUCLEOTIDE SEQUENCE</scope>
    <source>
        <strain evidence="1">J2TS6</strain>
    </source>
</reference>
<evidence type="ECO:0000313" key="2">
    <source>
        <dbReference type="Proteomes" id="UP000679779"/>
    </source>
</evidence>
<evidence type="ECO:0000313" key="1">
    <source>
        <dbReference type="EMBL" id="GIO32898.1"/>
    </source>
</evidence>
<gene>
    <name evidence="1" type="ORF">J2TS6_40390</name>
</gene>
<dbReference type="InterPro" id="IPR009061">
    <property type="entry name" value="DNA-bd_dom_put_sf"/>
</dbReference>
<dbReference type="Gene3D" id="1.10.1660.10">
    <property type="match status" value="1"/>
</dbReference>
<evidence type="ECO:0008006" key="3">
    <source>
        <dbReference type="Google" id="ProtNLM"/>
    </source>
</evidence>
<name>A0A919XMJ4_9BACL</name>
<dbReference type="EMBL" id="BORQ01000005">
    <property type="protein sequence ID" value="GIO32898.1"/>
    <property type="molecule type" value="Genomic_DNA"/>
</dbReference>
<sequence>MLSASKSPPLIPVLGPQRHWEKESLIRSNRNPENGYRTFTSGELKKIIVLSSLRKTVYFIENMRQLLTALETSDFAAIERSFKMALQQLNEQLKNQMNGISEMMKYIELQSTLSVEAPKL</sequence>
<dbReference type="SUPFAM" id="SSF46955">
    <property type="entry name" value="Putative DNA-binding domain"/>
    <property type="match status" value="1"/>
</dbReference>